<reference evidence="1 2" key="1">
    <citation type="submission" date="2021-09" db="EMBL/GenBank/DDBJ databases">
        <title>Whole genome sequence of Nocardioides sp. GBK3QG-3.</title>
        <authorList>
            <person name="Tuo L."/>
        </authorList>
    </citation>
    <scope>NUCLEOTIDE SEQUENCE [LARGE SCALE GENOMIC DNA]</scope>
    <source>
        <strain evidence="1 2">GBK3QG-3</strain>
    </source>
</reference>
<evidence type="ECO:0000313" key="2">
    <source>
        <dbReference type="Proteomes" id="UP000780875"/>
    </source>
</evidence>
<dbReference type="RefSeq" id="WP_224122865.1">
    <property type="nucleotide sequence ID" value="NZ_JAIQZJ010000005.1"/>
</dbReference>
<keyword evidence="2" id="KW-1185">Reference proteome</keyword>
<gene>
    <name evidence="1" type="ORF">K8U61_09990</name>
</gene>
<protein>
    <submittedName>
        <fullName evidence="1">MoaD/ThiS family protein</fullName>
    </submittedName>
</protein>
<dbReference type="Pfam" id="PF02597">
    <property type="entry name" value="ThiS"/>
    <property type="match status" value="1"/>
</dbReference>
<sequence>MSVALDGSKRNETDTIRVHYWASARAAAGVAGDELLVDGPISLAEVVRRVLELHPGTRLPEVLQACSTLVGDRPANAEDPGSIIVEPGSSVEFLPPFAGG</sequence>
<accession>A0ABS7UBW9</accession>
<dbReference type="EMBL" id="JAIQZJ010000005">
    <property type="protein sequence ID" value="MBZ5738490.1"/>
    <property type="molecule type" value="Genomic_DNA"/>
</dbReference>
<proteinExistence type="predicted"/>
<dbReference type="SUPFAM" id="SSF54285">
    <property type="entry name" value="MoaD/ThiS"/>
    <property type="match status" value="1"/>
</dbReference>
<dbReference type="InterPro" id="IPR003749">
    <property type="entry name" value="ThiS/MoaD-like"/>
</dbReference>
<dbReference type="Gene3D" id="3.10.20.30">
    <property type="match status" value="1"/>
</dbReference>
<dbReference type="InterPro" id="IPR016155">
    <property type="entry name" value="Mopterin_synth/thiamin_S_b"/>
</dbReference>
<dbReference type="InterPro" id="IPR012675">
    <property type="entry name" value="Beta-grasp_dom_sf"/>
</dbReference>
<organism evidence="1 2">
    <name type="scientific">Nocardioides mangrovi</name>
    <dbReference type="NCBI Taxonomy" id="2874580"/>
    <lineage>
        <taxon>Bacteria</taxon>
        <taxon>Bacillati</taxon>
        <taxon>Actinomycetota</taxon>
        <taxon>Actinomycetes</taxon>
        <taxon>Propionibacteriales</taxon>
        <taxon>Nocardioidaceae</taxon>
        <taxon>Nocardioides</taxon>
    </lineage>
</organism>
<evidence type="ECO:0000313" key="1">
    <source>
        <dbReference type="EMBL" id="MBZ5738490.1"/>
    </source>
</evidence>
<comment type="caution">
    <text evidence="1">The sequence shown here is derived from an EMBL/GenBank/DDBJ whole genome shotgun (WGS) entry which is preliminary data.</text>
</comment>
<name>A0ABS7UBW9_9ACTN</name>
<dbReference type="Proteomes" id="UP000780875">
    <property type="component" value="Unassembled WGS sequence"/>
</dbReference>